<dbReference type="InterPro" id="IPR017941">
    <property type="entry name" value="Rieske_2Fe-2S"/>
</dbReference>
<accession>A0A7K0C4Z9</accession>
<keyword evidence="4" id="KW-0479">Metal-binding</keyword>
<comment type="cofactor">
    <cofactor evidence="9">
        <name>[2Fe-2S] cluster</name>
        <dbReference type="ChEBI" id="CHEBI:190135"/>
    </cofactor>
</comment>
<dbReference type="InterPro" id="IPR036922">
    <property type="entry name" value="Rieske_2Fe-2S_sf"/>
</dbReference>
<evidence type="ECO:0000256" key="6">
    <source>
        <dbReference type="ARBA" id="ARBA00023014"/>
    </source>
</evidence>
<evidence type="ECO:0000256" key="3">
    <source>
        <dbReference type="ARBA" id="ARBA00022714"/>
    </source>
</evidence>
<dbReference type="Proteomes" id="UP000487268">
    <property type="component" value="Unassembled WGS sequence"/>
</dbReference>
<evidence type="ECO:0000256" key="5">
    <source>
        <dbReference type="ARBA" id="ARBA00023004"/>
    </source>
</evidence>
<dbReference type="InterPro" id="IPR006311">
    <property type="entry name" value="TAT_signal"/>
</dbReference>
<dbReference type="InterPro" id="IPR014349">
    <property type="entry name" value="Rieske_Fe-S_prot"/>
</dbReference>
<evidence type="ECO:0000313" key="11">
    <source>
        <dbReference type="EMBL" id="MQY08488.1"/>
    </source>
</evidence>
<dbReference type="PROSITE" id="PS51296">
    <property type="entry name" value="RIESKE"/>
    <property type="match status" value="1"/>
</dbReference>
<dbReference type="Pfam" id="PF00355">
    <property type="entry name" value="Rieske"/>
    <property type="match status" value="1"/>
</dbReference>
<comment type="function">
    <text evidence="1">Iron-sulfur subunit of the cytochrome bc1 complex, an essential component of the respiratory electron transport chain required for ATP synthesis. The bc1 complex catalyzes the oxidation of menaquinol and the reduction of cytochrome c in the respiratory chain. The bc1 complex operates through a Q-cycle mechanism that couples electron transfer to generation of the proton gradient that drives ATP synthesis.</text>
</comment>
<dbReference type="GO" id="GO:0016020">
    <property type="term" value="C:membrane"/>
    <property type="evidence" value="ECO:0007669"/>
    <property type="project" value="InterPro"/>
</dbReference>
<keyword evidence="3" id="KW-0001">2Fe-2S</keyword>
<keyword evidence="7" id="KW-1015">Disulfide bond</keyword>
<comment type="caution">
    <text evidence="11">The sequence shown here is derived from an EMBL/GenBank/DDBJ whole genome shotgun (WGS) entry which is preliminary data.</text>
</comment>
<dbReference type="EMBL" id="WEGH01000005">
    <property type="protein sequence ID" value="MQY08488.1"/>
    <property type="molecule type" value="Genomic_DNA"/>
</dbReference>
<dbReference type="GO" id="GO:0051537">
    <property type="term" value="F:2 iron, 2 sulfur cluster binding"/>
    <property type="evidence" value="ECO:0007669"/>
    <property type="project" value="UniProtKB-KW"/>
</dbReference>
<evidence type="ECO:0000256" key="4">
    <source>
        <dbReference type="ARBA" id="ARBA00022723"/>
    </source>
</evidence>
<dbReference type="Gene3D" id="2.102.10.10">
    <property type="entry name" value="Rieske [2Fe-2S] iron-sulphur domain"/>
    <property type="match status" value="1"/>
</dbReference>
<protein>
    <recommendedName>
        <fullName evidence="2">Cytochrome bc1 complex Rieske iron-sulfur subunit</fullName>
    </recommendedName>
    <alternativeName>
        <fullName evidence="8">Cytochrome bc1 reductase complex subunit QcrA</fullName>
    </alternativeName>
</protein>
<dbReference type="GO" id="GO:0004497">
    <property type="term" value="F:monooxygenase activity"/>
    <property type="evidence" value="ECO:0007669"/>
    <property type="project" value="UniProtKB-ARBA"/>
</dbReference>
<organism evidence="11 12">
    <name type="scientific">Actinomadura macrotermitis</name>
    <dbReference type="NCBI Taxonomy" id="2585200"/>
    <lineage>
        <taxon>Bacteria</taxon>
        <taxon>Bacillati</taxon>
        <taxon>Actinomycetota</taxon>
        <taxon>Actinomycetes</taxon>
        <taxon>Streptosporangiales</taxon>
        <taxon>Thermomonosporaceae</taxon>
        <taxon>Actinomadura</taxon>
    </lineage>
</organism>
<evidence type="ECO:0000256" key="1">
    <source>
        <dbReference type="ARBA" id="ARBA00002494"/>
    </source>
</evidence>
<dbReference type="CDD" id="cd03467">
    <property type="entry name" value="Rieske"/>
    <property type="match status" value="1"/>
</dbReference>
<dbReference type="InterPro" id="IPR005805">
    <property type="entry name" value="Rieske_Fe-S_prot_C"/>
</dbReference>
<dbReference type="PROSITE" id="PS51318">
    <property type="entry name" value="TAT"/>
    <property type="match status" value="1"/>
</dbReference>
<evidence type="ECO:0000259" key="10">
    <source>
        <dbReference type="PROSITE" id="PS51296"/>
    </source>
</evidence>
<keyword evidence="12" id="KW-1185">Reference proteome</keyword>
<evidence type="ECO:0000256" key="2">
    <source>
        <dbReference type="ARBA" id="ARBA00015816"/>
    </source>
</evidence>
<dbReference type="GO" id="GO:0046872">
    <property type="term" value="F:metal ion binding"/>
    <property type="evidence" value="ECO:0007669"/>
    <property type="project" value="UniProtKB-KW"/>
</dbReference>
<reference evidence="11 12" key="1">
    <citation type="submission" date="2019-10" db="EMBL/GenBank/DDBJ databases">
        <title>Actinomadura rubteroloni sp. nov. and Actinomadura macrotermitis sp. nov., isolated from the gut of fungus growing-termite Macrotermes natalensis.</title>
        <authorList>
            <person name="Benndorf R."/>
            <person name="Martin K."/>
            <person name="Kuefner M."/>
            <person name="De Beer W."/>
            <person name="Kaster A.-K."/>
            <person name="Vollmers J."/>
            <person name="Poulsen M."/>
            <person name="Beemelmanns C."/>
        </authorList>
    </citation>
    <scope>NUCLEOTIDE SEQUENCE [LARGE SCALE GENOMIC DNA]</scope>
    <source>
        <strain evidence="11 12">RB68</strain>
    </source>
</reference>
<dbReference type="SUPFAM" id="SSF50022">
    <property type="entry name" value="ISP domain"/>
    <property type="match status" value="1"/>
</dbReference>
<keyword evidence="6" id="KW-0411">Iron-sulfur</keyword>
<dbReference type="AlphaFoldDB" id="A0A7K0C4Z9"/>
<dbReference type="PANTHER" id="PTHR10134">
    <property type="entry name" value="CYTOCHROME B-C1 COMPLEX SUBUNIT RIESKE, MITOCHONDRIAL"/>
    <property type="match status" value="1"/>
</dbReference>
<proteinExistence type="predicted"/>
<evidence type="ECO:0000256" key="8">
    <source>
        <dbReference type="ARBA" id="ARBA00029586"/>
    </source>
</evidence>
<gene>
    <name evidence="11" type="primary">petC_1</name>
    <name evidence="11" type="ORF">ACRB68_65970</name>
</gene>
<dbReference type="OrthoDB" id="25106at2"/>
<sequence>MNDDVTAETVETPGARGIGRRAMLCCAGAAAGAAALAGCAPGGGARKAEPAAKLRGKEIAKVADVPVGGGKIYPDTKLVVTQPVAGTFKAFSASCTHQGCLTDRVEDGRIECPCHGSRFKVADGTVAQGPAKRALLEYPVQVKGDGIVVV</sequence>
<name>A0A7K0C4Z9_9ACTN</name>
<feature type="domain" description="Rieske" evidence="10">
    <location>
        <begin position="57"/>
        <end position="149"/>
    </location>
</feature>
<dbReference type="FunFam" id="2.102.10.10:FF:000016">
    <property type="entry name" value="Nitrite reductase/ring-hydroxylating ferredoxin subunit"/>
    <property type="match status" value="1"/>
</dbReference>
<keyword evidence="5" id="KW-0408">Iron</keyword>
<evidence type="ECO:0000313" key="12">
    <source>
        <dbReference type="Proteomes" id="UP000487268"/>
    </source>
</evidence>
<evidence type="ECO:0000256" key="9">
    <source>
        <dbReference type="ARBA" id="ARBA00034078"/>
    </source>
</evidence>
<dbReference type="GO" id="GO:0016705">
    <property type="term" value="F:oxidoreductase activity, acting on paired donors, with incorporation or reduction of molecular oxygen"/>
    <property type="evidence" value="ECO:0007669"/>
    <property type="project" value="UniProtKB-ARBA"/>
</dbReference>
<evidence type="ECO:0000256" key="7">
    <source>
        <dbReference type="ARBA" id="ARBA00023157"/>
    </source>
</evidence>
<dbReference type="RefSeq" id="WP_153539593.1">
    <property type="nucleotide sequence ID" value="NZ_WEGH01000005.1"/>
</dbReference>
<dbReference type="PRINTS" id="PR00162">
    <property type="entry name" value="RIESKE"/>
</dbReference>